<name>A0A968GDP1_9SPIO</name>
<keyword evidence="1" id="KW-0472">Membrane</keyword>
<dbReference type="Proteomes" id="UP000752013">
    <property type="component" value="Unassembled WGS sequence"/>
</dbReference>
<accession>A0A968GDP1</accession>
<protein>
    <submittedName>
        <fullName evidence="2">Uncharacterized protein</fullName>
    </submittedName>
</protein>
<dbReference type="RefSeq" id="WP_167702859.1">
    <property type="nucleotide sequence ID" value="NZ_CP118168.1"/>
</dbReference>
<evidence type="ECO:0000256" key="1">
    <source>
        <dbReference type="SAM" id="Phobius"/>
    </source>
</evidence>
<sequence length="184" mass="21653">MQIDRSTRIYAITFISLTFFLLILTIITHFPYEKRQHAYNATLINYLIPDGSYVEHQLNVDTIIKRALLVRREVLASQYASVSSEQEELIEEYMILLVLYVEQYGIPIKIVAKYNLRGELQAFMLIDDTVMQRSLLLKRNFDQKMLGKLHMKTAEFFDGNQYEPIKIALRHGENFIINEMREAL</sequence>
<reference evidence="2" key="1">
    <citation type="submission" date="2020-03" db="EMBL/GenBank/DDBJ databases">
        <title>Spirochaetal bacteria isolated from arthropods constitute a novel genus Entomospira genus novum within the order Spirochaetales.</title>
        <authorList>
            <person name="Grana-Miraglia L."/>
            <person name="Sikutova S."/>
            <person name="Fingerle V."/>
            <person name="Sing A."/>
            <person name="Castillo-Ramirez S."/>
            <person name="Margos G."/>
            <person name="Rudolf I."/>
        </authorList>
    </citation>
    <scope>NUCLEOTIDE SEQUENCE</scope>
    <source>
        <strain evidence="2">BR208</strain>
    </source>
</reference>
<comment type="caution">
    <text evidence="2">The sequence shown here is derived from an EMBL/GenBank/DDBJ whole genome shotgun (WGS) entry which is preliminary data.</text>
</comment>
<keyword evidence="1" id="KW-0812">Transmembrane</keyword>
<dbReference type="AlphaFoldDB" id="A0A968GDP1"/>
<evidence type="ECO:0000313" key="2">
    <source>
        <dbReference type="EMBL" id="NIZ46390.1"/>
    </source>
</evidence>
<organism evidence="2 3">
    <name type="scientific">Entomospira nematocerorum</name>
    <dbReference type="NCBI Taxonomy" id="2719987"/>
    <lineage>
        <taxon>Bacteria</taxon>
        <taxon>Pseudomonadati</taxon>
        <taxon>Spirochaetota</taxon>
        <taxon>Spirochaetia</taxon>
        <taxon>Spirochaetales</taxon>
        <taxon>Spirochaetaceae</taxon>
        <taxon>Entomospira</taxon>
    </lineage>
</organism>
<keyword evidence="1" id="KW-1133">Transmembrane helix</keyword>
<dbReference type="EMBL" id="JAATLK010000001">
    <property type="protein sequence ID" value="NIZ46390.1"/>
    <property type="molecule type" value="Genomic_DNA"/>
</dbReference>
<gene>
    <name evidence="2" type="ORF">HCT46_00410</name>
</gene>
<keyword evidence="3" id="KW-1185">Reference proteome</keyword>
<proteinExistence type="predicted"/>
<feature type="transmembrane region" description="Helical" evidence="1">
    <location>
        <begin position="9"/>
        <end position="32"/>
    </location>
</feature>
<evidence type="ECO:0000313" key="3">
    <source>
        <dbReference type="Proteomes" id="UP000752013"/>
    </source>
</evidence>